<dbReference type="AlphaFoldDB" id="A0A498I7Q2"/>
<keyword evidence="3" id="KW-1185">Reference proteome</keyword>
<feature type="compositionally biased region" description="Polar residues" evidence="1">
    <location>
        <begin position="72"/>
        <end position="84"/>
    </location>
</feature>
<evidence type="ECO:0000313" key="3">
    <source>
        <dbReference type="Proteomes" id="UP000290289"/>
    </source>
</evidence>
<evidence type="ECO:0000256" key="1">
    <source>
        <dbReference type="SAM" id="MobiDB-lite"/>
    </source>
</evidence>
<reference evidence="2 3" key="1">
    <citation type="submission" date="2018-10" db="EMBL/GenBank/DDBJ databases">
        <title>A high-quality apple genome assembly.</title>
        <authorList>
            <person name="Hu J."/>
        </authorList>
    </citation>
    <scope>NUCLEOTIDE SEQUENCE [LARGE SCALE GENOMIC DNA]</scope>
    <source>
        <strain evidence="3">cv. HFTH1</strain>
        <tissue evidence="2">Young leaf</tissue>
    </source>
</reference>
<feature type="region of interest" description="Disordered" evidence="1">
    <location>
        <begin position="51"/>
        <end position="169"/>
    </location>
</feature>
<protein>
    <submittedName>
        <fullName evidence="2">Uncharacterized protein</fullName>
    </submittedName>
</protein>
<comment type="caution">
    <text evidence="2">The sequence shown here is derived from an EMBL/GenBank/DDBJ whole genome shotgun (WGS) entry which is preliminary data.</text>
</comment>
<sequence>MSFVSAISSSLLKRTIPFCSSAATTILATTGNGATQFLSLKKPIFPSASHLLAPALPDPPDQPSTLPELPGISTSPEVDPTTTIPPEVRPYPPPLEAGPNPGPDFPVPPLNRPLVPDIPPRFPDNPLPNPGILPPQPPDVVPPPPPGPEIIPPQAPLPPPTGPGGRIVV</sequence>
<gene>
    <name evidence="2" type="ORF">DVH24_001732</name>
</gene>
<name>A0A498I7Q2_MALDO</name>
<accession>A0A498I7Q2</accession>
<evidence type="ECO:0000313" key="2">
    <source>
        <dbReference type="EMBL" id="RXH78214.1"/>
    </source>
</evidence>
<organism evidence="2 3">
    <name type="scientific">Malus domestica</name>
    <name type="common">Apple</name>
    <name type="synonym">Pyrus malus</name>
    <dbReference type="NCBI Taxonomy" id="3750"/>
    <lineage>
        <taxon>Eukaryota</taxon>
        <taxon>Viridiplantae</taxon>
        <taxon>Streptophyta</taxon>
        <taxon>Embryophyta</taxon>
        <taxon>Tracheophyta</taxon>
        <taxon>Spermatophyta</taxon>
        <taxon>Magnoliopsida</taxon>
        <taxon>eudicotyledons</taxon>
        <taxon>Gunneridae</taxon>
        <taxon>Pentapetalae</taxon>
        <taxon>rosids</taxon>
        <taxon>fabids</taxon>
        <taxon>Rosales</taxon>
        <taxon>Rosaceae</taxon>
        <taxon>Amygdaloideae</taxon>
        <taxon>Maleae</taxon>
        <taxon>Malus</taxon>
    </lineage>
</organism>
<dbReference type="EMBL" id="RDQH01000339">
    <property type="protein sequence ID" value="RXH78214.1"/>
    <property type="molecule type" value="Genomic_DNA"/>
</dbReference>
<proteinExistence type="predicted"/>
<dbReference type="Proteomes" id="UP000290289">
    <property type="component" value="Chromosome 13"/>
</dbReference>
<feature type="compositionally biased region" description="Pro residues" evidence="1">
    <location>
        <begin position="87"/>
        <end position="162"/>
    </location>
</feature>